<evidence type="ECO:0000256" key="11">
    <source>
        <dbReference type="PROSITE-ProRule" id="PRU00276"/>
    </source>
</evidence>
<gene>
    <name evidence="16" type="primary">N</name>
    <name evidence="16" type="ORF">AWC38_SpisGene10966</name>
</gene>
<evidence type="ECO:0000256" key="2">
    <source>
        <dbReference type="ARBA" id="ARBA00022525"/>
    </source>
</evidence>
<reference evidence="17" key="1">
    <citation type="journal article" date="2017" name="bioRxiv">
        <title>Comparative analysis of the genomes of Stylophora pistillata and Acropora digitifera provides evidence for extensive differences between species of corals.</title>
        <authorList>
            <person name="Voolstra C.R."/>
            <person name="Li Y."/>
            <person name="Liew Y.J."/>
            <person name="Baumgarten S."/>
            <person name="Zoccola D."/>
            <person name="Flot J.-F."/>
            <person name="Tambutte S."/>
            <person name="Allemand D."/>
            <person name="Aranda M."/>
        </authorList>
    </citation>
    <scope>NUCLEOTIDE SEQUENCE [LARGE SCALE GENOMIC DNA]</scope>
</reference>
<proteinExistence type="predicted"/>
<feature type="disulfide bond" evidence="10">
    <location>
        <begin position="912"/>
        <end position="921"/>
    </location>
</feature>
<keyword evidence="3 10" id="KW-0245">EGF-like domain</keyword>
<feature type="binding site" evidence="8 11">
    <location>
        <position position="367"/>
    </location>
    <ligand>
        <name>Zn(2+)</name>
        <dbReference type="ChEBI" id="CHEBI:29105"/>
        <note>catalytic</note>
    </ligand>
</feature>
<evidence type="ECO:0000256" key="12">
    <source>
        <dbReference type="SAM" id="MobiDB-lite"/>
    </source>
</evidence>
<dbReference type="PROSITE" id="PS50215">
    <property type="entry name" value="ADAM_MEPRO"/>
    <property type="match status" value="1"/>
</dbReference>
<dbReference type="PANTHER" id="PTHR12916">
    <property type="entry name" value="CYTOCHROME C OXIDASE POLYPEPTIDE VIC-2"/>
    <property type="match status" value="1"/>
</dbReference>
<dbReference type="GO" id="GO:0005576">
    <property type="term" value="C:extracellular region"/>
    <property type="evidence" value="ECO:0007669"/>
    <property type="project" value="UniProtKB-SubCell"/>
</dbReference>
<comment type="caution">
    <text evidence="16">The sequence shown here is derived from an EMBL/GenBank/DDBJ whole genome shotgun (WGS) entry which is preliminary data.</text>
</comment>
<evidence type="ECO:0000256" key="13">
    <source>
        <dbReference type="SAM" id="SignalP"/>
    </source>
</evidence>
<feature type="disulfide bond" evidence="9">
    <location>
        <begin position="380"/>
        <end position="403"/>
    </location>
</feature>
<dbReference type="STRING" id="50429.A0A2B4S6L0"/>
<dbReference type="InterPro" id="IPR002870">
    <property type="entry name" value="Peptidase_M12B_N"/>
</dbReference>
<dbReference type="Gene3D" id="3.40.390.10">
    <property type="entry name" value="Collagenase (Catalytic Domain)"/>
    <property type="match status" value="1"/>
</dbReference>
<dbReference type="PROSITE" id="PS50026">
    <property type="entry name" value="EGF_3"/>
    <property type="match status" value="7"/>
</dbReference>
<dbReference type="InterPro" id="IPR001590">
    <property type="entry name" value="Peptidase_M12B"/>
</dbReference>
<dbReference type="PRINTS" id="PR01857">
    <property type="entry name" value="ADAMTSFAMILY"/>
</dbReference>
<feature type="binding site" evidence="8 11">
    <location>
        <position position="373"/>
    </location>
    <ligand>
        <name>Zn(2+)</name>
        <dbReference type="ChEBI" id="CHEBI:29105"/>
        <note>catalytic</note>
    </ligand>
</feature>
<evidence type="ECO:0000313" key="16">
    <source>
        <dbReference type="EMBL" id="PFX24440.1"/>
    </source>
</evidence>
<sequence>MELRYWMETTFTWKLIFCLCLIHEVTSGAISYKESQGRSPGKLHHKMTKREREIFFGTDDLSQVPEYDISEPYEEKTADQRQKRSAKDYDIPDKKYFKIKAFGEVLPLQLKLNQRLMSSDFRVEINRRDGRTEHQPAPKNSFYLGKVVSEPESMVAVSHSEGMHGLIQRSGESLYIQPLPTYLSRHIEHKGISQPHLIVKRSTRENLIFSKRADATLPKRSVRSIGSSNKYLEVALVTDEITAEKYGESKIASILLIIGNIVAGIFQDPSIGKFKITYVIKRVTVLNSAELGLHSLSNNGKIVRLRKWIKEIASSDKVDVTSYMSRSVGSGGLAPFKSMCKNEDGTVNVNNDLGLQSAGIIAHETGHNFGLDHDGSENQCQGSTYLMAAVLPNGVNAMRWSTCSAEEMQAFLRHTALYTALQMAIHVYPEGFRLQMVQVADQGTGALKENASTMDVHALMGGGVSGQLIPRALGLVGEGYSTGQGHALILHLCGLYCRIGSKVSRQGRVKDGTQATQNELVYDVCIKGKREPVGCDHLMHSRKRFDKCEKCGGKADSCKDEMGSFTEKIEHVNESALIKKLPPGTVYAYFRKKIGRSYNVLGIQDVYGNYLINVPYTYSKTIEYAGATITYKHAEMRYRDSLEIRGPTTETLKVVVYKLEKYSVSSHKMLLLSLMKLVAHSSNQQAPRNATPKRVKLNGTLKNGRLVQERAAECSTTCKPGIMTRQVVCQKLDQSGEKSTVSDLDCAYRPNKPAIQLACHVNIPCPADGNSNGKGICDEVNLCKNAGICTGNSVNHPCLCQPGFTGSYCEVKINPCDSNPCFSQETCSPDVNSPLGYTCQVLSTACDSSPCVNDGYCSSDLAEPSKYKWACSEWFKGKNCEVQIFPCDSKPCLNGGLCRNDPSDISKYHCKCPQWFVGDKCQDKQTICDAANPCKNGGTCKSSSDKPAEYTCECGDWFLGKDCEVPKFSKIACFNSGSSLLPDILGDFKSQVADNKQQDVISACAELAFDKGYKFFALGYNGLCRSGPNGRDEYHKEGATSDSKCPNGIGINKRIAVYTFELIPKQISLGCFKEKKSARLLNIKFGSFSSSYDAKNPYEMVISCAHLARDMDYEYFAVQDSGDCRTDPKIVENYKSYGEALSDKCQGGGNNCEVQIYPCDSKPCLNGATCNNDPKDISKYNCKCADWFTGTNCEVAQTICDTDKPCLNGGLCSSSSSRPDKYSCDCGDWFKGTNCQVRLFPCDSKPCVNGATCTNDNGDVSLYHCHCTGGYSGKNCQVPVFSKIACFNTGSSFLSDILDDFKSQVVDNKQQEVISACAELAFDKGYKFFALGYNGLCRSGPNARDEYHKQGATSDSNCLNGIGINKRNAVYTFELLPKQISLGCFKDKKSSRLLNIKFGSFSSSYDAQNPYVMVIRCSHLARDMDYEYFAVQNSGDCRTDVNIIENYKTYGEASSDKCQGGVGASLTNFVYRLRPAFTGPNVCDTVTCKNGGTCVVHFNDPDKYYCE</sequence>
<dbReference type="Gene3D" id="2.60.120.830">
    <property type="match status" value="1"/>
</dbReference>
<dbReference type="GO" id="GO:0030198">
    <property type="term" value="P:extracellular matrix organization"/>
    <property type="evidence" value="ECO:0007669"/>
    <property type="project" value="InterPro"/>
</dbReference>
<dbReference type="SUPFAM" id="SSF57196">
    <property type="entry name" value="EGF/Laminin"/>
    <property type="match status" value="7"/>
</dbReference>
<feature type="domain" description="EGF-like" evidence="14">
    <location>
        <begin position="1155"/>
        <end position="1194"/>
    </location>
</feature>
<feature type="region of interest" description="Disordered" evidence="12">
    <location>
        <begin position="67"/>
        <end position="86"/>
    </location>
</feature>
<evidence type="ECO:0000256" key="4">
    <source>
        <dbReference type="ARBA" id="ARBA00022729"/>
    </source>
</evidence>
<keyword evidence="5" id="KW-0677">Repeat</keyword>
<keyword evidence="8 11" id="KW-0862">Zinc</keyword>
<keyword evidence="6 9" id="KW-1015">Disulfide bond</keyword>
<dbReference type="GO" id="GO:0005509">
    <property type="term" value="F:calcium ion binding"/>
    <property type="evidence" value="ECO:0007669"/>
    <property type="project" value="InterPro"/>
</dbReference>
<dbReference type="Pfam" id="PF00008">
    <property type="entry name" value="EGF"/>
    <property type="match status" value="1"/>
</dbReference>
<feature type="domain" description="EGF-like" evidence="14">
    <location>
        <begin position="883"/>
        <end position="922"/>
    </location>
</feature>
<feature type="domain" description="EGF-like" evidence="14">
    <location>
        <begin position="1238"/>
        <end position="1277"/>
    </location>
</feature>
<feature type="disulfide bond" evidence="10">
    <location>
        <begin position="1184"/>
        <end position="1193"/>
    </location>
</feature>
<feature type="signal peptide" evidence="13">
    <location>
        <begin position="1"/>
        <end position="27"/>
    </location>
</feature>
<evidence type="ECO:0000256" key="5">
    <source>
        <dbReference type="ARBA" id="ARBA00022737"/>
    </source>
</evidence>
<feature type="disulfide bond" evidence="10">
    <location>
        <begin position="954"/>
        <end position="963"/>
    </location>
</feature>
<comment type="cofactor">
    <cofactor evidence="8">
        <name>Zn(2+)</name>
        <dbReference type="ChEBI" id="CHEBI:29105"/>
    </cofactor>
    <text evidence="8">Binds 1 zinc ion per subunit.</text>
</comment>
<feature type="domain" description="EGF-like" evidence="14">
    <location>
        <begin position="1196"/>
        <end position="1236"/>
    </location>
</feature>
<evidence type="ECO:0000256" key="7">
    <source>
        <dbReference type="PIRSR" id="PIRSR613273-1"/>
    </source>
</evidence>
<dbReference type="GO" id="GO:0004222">
    <property type="term" value="F:metalloendopeptidase activity"/>
    <property type="evidence" value="ECO:0007669"/>
    <property type="project" value="InterPro"/>
</dbReference>
<evidence type="ECO:0000256" key="1">
    <source>
        <dbReference type="ARBA" id="ARBA00004613"/>
    </source>
</evidence>
<dbReference type="CDD" id="cd00054">
    <property type="entry name" value="EGF_CA"/>
    <property type="match status" value="6"/>
</dbReference>
<feature type="compositionally biased region" description="Basic and acidic residues" evidence="12">
    <location>
        <begin position="73"/>
        <end position="86"/>
    </location>
</feature>
<keyword evidence="2" id="KW-0964">Secreted</keyword>
<dbReference type="Proteomes" id="UP000225706">
    <property type="component" value="Unassembled WGS sequence"/>
</dbReference>
<comment type="subcellular location">
    <subcellularLocation>
        <location evidence="1">Secreted</location>
    </subcellularLocation>
</comment>
<evidence type="ECO:0000256" key="10">
    <source>
        <dbReference type="PROSITE-ProRule" id="PRU00076"/>
    </source>
</evidence>
<organism evidence="16 17">
    <name type="scientific">Stylophora pistillata</name>
    <name type="common">Smooth cauliflower coral</name>
    <dbReference type="NCBI Taxonomy" id="50429"/>
    <lineage>
        <taxon>Eukaryota</taxon>
        <taxon>Metazoa</taxon>
        <taxon>Cnidaria</taxon>
        <taxon>Anthozoa</taxon>
        <taxon>Hexacorallia</taxon>
        <taxon>Scleractinia</taxon>
        <taxon>Astrocoeniina</taxon>
        <taxon>Pocilloporidae</taxon>
        <taxon>Stylophora</taxon>
    </lineage>
</organism>
<dbReference type="SMART" id="SM00179">
    <property type="entry name" value="EGF_CA"/>
    <property type="match status" value="5"/>
</dbReference>
<accession>A0A2B4S6L0</accession>
<keyword evidence="8" id="KW-0106">Calcium</keyword>
<dbReference type="OrthoDB" id="5982714at2759"/>
<feature type="binding site" evidence="8">
    <location>
        <position position="233"/>
    </location>
    <ligand>
        <name>Ca(2+)</name>
        <dbReference type="ChEBI" id="CHEBI:29108"/>
        <label>1</label>
    </ligand>
</feature>
<feature type="active site" evidence="7 11">
    <location>
        <position position="364"/>
    </location>
</feature>
<dbReference type="EMBL" id="LSMT01000176">
    <property type="protein sequence ID" value="PFX24440.1"/>
    <property type="molecule type" value="Genomic_DNA"/>
</dbReference>
<protein>
    <submittedName>
        <fullName evidence="16">Neurogenic locus Notch protein</fullName>
    </submittedName>
</protein>
<keyword evidence="4 13" id="KW-0732">Signal</keyword>
<dbReference type="PROSITE" id="PS01186">
    <property type="entry name" value="EGF_2"/>
    <property type="match status" value="2"/>
</dbReference>
<dbReference type="Gene3D" id="2.10.25.10">
    <property type="entry name" value="Laminin"/>
    <property type="match status" value="7"/>
</dbReference>
<dbReference type="Pfam" id="PF01421">
    <property type="entry name" value="Reprolysin"/>
    <property type="match status" value="1"/>
</dbReference>
<dbReference type="InterPro" id="IPR000742">
    <property type="entry name" value="EGF"/>
</dbReference>
<feature type="disulfide bond" evidence="10">
    <location>
        <begin position="1226"/>
        <end position="1235"/>
    </location>
</feature>
<evidence type="ECO:0000256" key="6">
    <source>
        <dbReference type="ARBA" id="ARBA00023157"/>
    </source>
</evidence>
<dbReference type="PANTHER" id="PTHR12916:SF4">
    <property type="entry name" value="UNINFLATABLE, ISOFORM C"/>
    <property type="match status" value="1"/>
</dbReference>
<dbReference type="InterPro" id="IPR024079">
    <property type="entry name" value="MetalloPept_cat_dom_sf"/>
</dbReference>
<dbReference type="PROSITE" id="PS00022">
    <property type="entry name" value="EGF_1"/>
    <property type="match status" value="6"/>
</dbReference>
<dbReference type="SMART" id="SM00181">
    <property type="entry name" value="EGF"/>
    <property type="match status" value="7"/>
</dbReference>
<evidence type="ECO:0000259" key="14">
    <source>
        <dbReference type="PROSITE" id="PS50026"/>
    </source>
</evidence>
<feature type="binding site" evidence="8 11">
    <location>
        <position position="363"/>
    </location>
    <ligand>
        <name>Zn(2+)</name>
        <dbReference type="ChEBI" id="CHEBI:29105"/>
        <note>catalytic</note>
    </ligand>
</feature>
<dbReference type="SUPFAM" id="SSF55486">
    <property type="entry name" value="Metalloproteases ('zincins'), catalytic domain"/>
    <property type="match status" value="1"/>
</dbReference>
<keyword evidence="8 11" id="KW-0479">Metal-binding</keyword>
<name>A0A2B4S6L0_STYPI</name>
<feature type="chain" id="PRO_5012202771" evidence="13">
    <location>
        <begin position="28"/>
        <end position="1507"/>
    </location>
</feature>
<feature type="domain" description="Peptidase M12B" evidence="15">
    <location>
        <begin position="230"/>
        <end position="424"/>
    </location>
</feature>
<comment type="caution">
    <text evidence="10">Lacks conserved residue(s) required for the propagation of feature annotation.</text>
</comment>
<dbReference type="InterPro" id="IPR001881">
    <property type="entry name" value="EGF-like_Ca-bd_dom"/>
</dbReference>
<evidence type="ECO:0000313" key="17">
    <source>
        <dbReference type="Proteomes" id="UP000225706"/>
    </source>
</evidence>
<dbReference type="GO" id="GO:0006508">
    <property type="term" value="P:proteolysis"/>
    <property type="evidence" value="ECO:0007669"/>
    <property type="project" value="InterPro"/>
</dbReference>
<evidence type="ECO:0000256" key="8">
    <source>
        <dbReference type="PIRSR" id="PIRSR613273-2"/>
    </source>
</evidence>
<feature type="binding site" evidence="8">
    <location>
        <position position="233"/>
    </location>
    <ligand>
        <name>Ca(2+)</name>
        <dbReference type="ChEBI" id="CHEBI:29108"/>
        <label>2</label>
    </ligand>
</feature>
<evidence type="ECO:0000256" key="3">
    <source>
        <dbReference type="ARBA" id="ARBA00022536"/>
    </source>
</evidence>
<feature type="disulfide bond" evidence="10">
    <location>
        <begin position="800"/>
        <end position="809"/>
    </location>
</feature>
<feature type="domain" description="EGF-like" evidence="14">
    <location>
        <begin position="842"/>
        <end position="881"/>
    </location>
</feature>
<feature type="disulfide bond" evidence="10">
    <location>
        <begin position="871"/>
        <end position="880"/>
    </location>
</feature>
<feature type="disulfide bond" evidence="10">
    <location>
        <begin position="1267"/>
        <end position="1276"/>
    </location>
</feature>
<keyword evidence="17" id="KW-1185">Reference proteome</keyword>
<dbReference type="InterPro" id="IPR013273">
    <property type="entry name" value="ADAMTS/ADAMTS-like"/>
</dbReference>
<feature type="binding site" evidence="8">
    <location>
        <position position="319"/>
    </location>
    <ligand>
        <name>Ca(2+)</name>
        <dbReference type="ChEBI" id="CHEBI:29108"/>
        <label>1</label>
    </ligand>
</feature>
<feature type="domain" description="EGF-like" evidence="14">
    <location>
        <begin position="924"/>
        <end position="964"/>
    </location>
</feature>
<evidence type="ECO:0000256" key="9">
    <source>
        <dbReference type="PIRSR" id="PIRSR613273-3"/>
    </source>
</evidence>
<evidence type="ECO:0000259" key="15">
    <source>
        <dbReference type="PROSITE" id="PS50215"/>
    </source>
</evidence>
<feature type="domain" description="EGF-like" evidence="14">
    <location>
        <begin position="773"/>
        <end position="810"/>
    </location>
</feature>
<dbReference type="Pfam" id="PF01562">
    <property type="entry name" value="Pep_M12B_propep"/>
    <property type="match status" value="1"/>
</dbReference>